<dbReference type="PROSITE" id="PS51668">
    <property type="entry name" value="TSAA_2"/>
    <property type="match status" value="1"/>
</dbReference>
<dbReference type="Proteomes" id="UP001556637">
    <property type="component" value="Unassembled WGS sequence"/>
</dbReference>
<dbReference type="EMBL" id="JBAKFF010000001">
    <property type="protein sequence ID" value="MEX0430603.1"/>
    <property type="molecule type" value="Genomic_DNA"/>
</dbReference>
<dbReference type="PROSITE" id="PS01318">
    <property type="entry name" value="TSAA_1"/>
    <property type="match status" value="1"/>
</dbReference>
<comment type="similarity">
    <text evidence="2">Belongs to the tRNA methyltransferase O family.</text>
</comment>
<evidence type="ECO:0000256" key="2">
    <source>
        <dbReference type="ARBA" id="ARBA00033753"/>
    </source>
</evidence>
<dbReference type="Gene3D" id="3.30.2310.10">
    <property type="entry name" value="YaeB-like"/>
    <property type="match status" value="1"/>
</dbReference>
<dbReference type="Gene3D" id="2.40.30.70">
    <property type="entry name" value="YaeB-like"/>
    <property type="match status" value="1"/>
</dbReference>
<name>A0ABV3T633_9GAMM</name>
<dbReference type="InterPro" id="IPR036413">
    <property type="entry name" value="YaeB-like_sf"/>
</dbReference>
<dbReference type="InterPro" id="IPR041369">
    <property type="entry name" value="TrmO_C"/>
</dbReference>
<dbReference type="PANTHER" id="PTHR12818">
    <property type="entry name" value="TRNA (ADENINE(37)-N6)-METHYLTRANSFERASE"/>
    <property type="match status" value="1"/>
</dbReference>
<dbReference type="SUPFAM" id="SSF118196">
    <property type="entry name" value="YaeB-like"/>
    <property type="match status" value="1"/>
</dbReference>
<feature type="domain" description="TsaA-like" evidence="3">
    <location>
        <begin position="3"/>
        <end position="143"/>
    </location>
</feature>
<protein>
    <submittedName>
        <fullName evidence="4">tRNA (N6-threonylcarbamoyladenosine(37)-N6)-methyltransferase TrmO</fullName>
    </submittedName>
</protein>
<dbReference type="InterPro" id="IPR023368">
    <property type="entry name" value="UPF0066_cons_site"/>
</dbReference>
<keyword evidence="5" id="KW-1185">Reference proteome</keyword>
<dbReference type="InterPro" id="IPR036414">
    <property type="entry name" value="YaeB_N_sf"/>
</dbReference>
<proteinExistence type="inferred from homology"/>
<dbReference type="CDD" id="cd09281">
    <property type="entry name" value="UPF0066"/>
    <property type="match status" value="1"/>
</dbReference>
<organism evidence="4 5">
    <name type="scientific">Spiribacter insolitus</name>
    <dbReference type="NCBI Taxonomy" id="3122417"/>
    <lineage>
        <taxon>Bacteria</taxon>
        <taxon>Pseudomonadati</taxon>
        <taxon>Pseudomonadota</taxon>
        <taxon>Gammaproteobacteria</taxon>
        <taxon>Chromatiales</taxon>
        <taxon>Ectothiorhodospiraceae</taxon>
        <taxon>Spiribacter</taxon>
    </lineage>
</organism>
<gene>
    <name evidence="4" type="primary">tsaA</name>
    <name evidence="4" type="ORF">V6X30_04195</name>
</gene>
<dbReference type="PANTHER" id="PTHR12818:SF0">
    <property type="entry name" value="TRNA (ADENINE(37)-N6)-METHYLTRANSFERASE"/>
    <property type="match status" value="1"/>
</dbReference>
<keyword evidence="1" id="KW-0949">S-adenosyl-L-methionine</keyword>
<sequence>MDIQPIATIRSDFEARFGIPRQPGLVPAATAEVLFNPPYDDPDALRGLQGCSHIWLIFGFHAIDNSEWRPTVRPPRLGGNQRYGVFATRAPFRPNGLGLSLVRLEGVLDEPARGLAISGQDLLDGTPVYDIKPYMPAIEALPDARPPIGFEGRPETIAVSWSPAARAALPDTSPQLGELIEQTVAADPRPAYQRGDGETRYGMRLHGHEVTWEADGTQARITAVAPVTDSDRDTP</sequence>
<dbReference type="InterPro" id="IPR023370">
    <property type="entry name" value="TrmO-like_N"/>
</dbReference>
<dbReference type="Pfam" id="PF01980">
    <property type="entry name" value="TrmO_N"/>
    <property type="match status" value="1"/>
</dbReference>
<evidence type="ECO:0000256" key="1">
    <source>
        <dbReference type="ARBA" id="ARBA00022691"/>
    </source>
</evidence>
<evidence type="ECO:0000259" key="3">
    <source>
        <dbReference type="PROSITE" id="PS51668"/>
    </source>
</evidence>
<comment type="caution">
    <text evidence="4">The sequence shown here is derived from an EMBL/GenBank/DDBJ whole genome shotgun (WGS) entry which is preliminary data.</text>
</comment>
<reference evidence="4 5" key="1">
    <citation type="submission" date="2024-02" db="EMBL/GenBank/DDBJ databases">
        <title>New especies of Spiribacter isolated from saline water.</title>
        <authorList>
            <person name="Leon M.J."/>
            <person name="De La Haba R."/>
            <person name="Sanchez-Porro C."/>
            <person name="Ventosa A."/>
        </authorList>
    </citation>
    <scope>NUCLEOTIDE SEQUENCE [LARGE SCALE GENOMIC DNA]</scope>
    <source>
        <strain evidence="5">ag22IC4-189</strain>
    </source>
</reference>
<accession>A0ABV3T633</accession>
<evidence type="ECO:0000313" key="4">
    <source>
        <dbReference type="EMBL" id="MEX0430603.1"/>
    </source>
</evidence>
<dbReference type="InterPro" id="IPR040372">
    <property type="entry name" value="YaeB-like"/>
</dbReference>
<dbReference type="NCBIfam" id="TIGR00104">
    <property type="entry name" value="tRNA_TsaA"/>
    <property type="match status" value="1"/>
</dbReference>
<dbReference type="Pfam" id="PF18389">
    <property type="entry name" value="TrmO_C"/>
    <property type="match status" value="1"/>
</dbReference>
<evidence type="ECO:0000313" key="5">
    <source>
        <dbReference type="Proteomes" id="UP001556637"/>
    </source>
</evidence>
<dbReference type="RefSeq" id="WP_367983392.1">
    <property type="nucleotide sequence ID" value="NZ_JBAKFF010000001.1"/>
</dbReference>